<name>A0ABD1SBQ2_9LAMI</name>
<accession>A0ABD1SBQ2</accession>
<dbReference type="EMBL" id="JBFOLK010000007">
    <property type="protein sequence ID" value="KAL2497152.1"/>
    <property type="molecule type" value="Genomic_DNA"/>
</dbReference>
<keyword evidence="2" id="KW-1185">Reference proteome</keyword>
<protein>
    <submittedName>
        <fullName evidence="1">Uncharacterized protein</fullName>
    </submittedName>
</protein>
<gene>
    <name evidence="1" type="ORF">Adt_22702</name>
</gene>
<proteinExistence type="predicted"/>
<dbReference type="AlphaFoldDB" id="A0ABD1SBQ2"/>
<organism evidence="1 2">
    <name type="scientific">Abeliophyllum distichum</name>
    <dbReference type="NCBI Taxonomy" id="126358"/>
    <lineage>
        <taxon>Eukaryota</taxon>
        <taxon>Viridiplantae</taxon>
        <taxon>Streptophyta</taxon>
        <taxon>Embryophyta</taxon>
        <taxon>Tracheophyta</taxon>
        <taxon>Spermatophyta</taxon>
        <taxon>Magnoliopsida</taxon>
        <taxon>eudicotyledons</taxon>
        <taxon>Gunneridae</taxon>
        <taxon>Pentapetalae</taxon>
        <taxon>asterids</taxon>
        <taxon>lamiids</taxon>
        <taxon>Lamiales</taxon>
        <taxon>Oleaceae</taxon>
        <taxon>Forsythieae</taxon>
        <taxon>Abeliophyllum</taxon>
    </lineage>
</organism>
<dbReference type="Proteomes" id="UP001604336">
    <property type="component" value="Unassembled WGS sequence"/>
</dbReference>
<reference evidence="2" key="1">
    <citation type="submission" date="2024-07" db="EMBL/GenBank/DDBJ databases">
        <title>Two chromosome-level genome assemblies of Korean endemic species Abeliophyllum distichum and Forsythia ovata (Oleaceae).</title>
        <authorList>
            <person name="Jang H."/>
        </authorList>
    </citation>
    <scope>NUCLEOTIDE SEQUENCE [LARGE SCALE GENOMIC DNA]</scope>
</reference>
<evidence type="ECO:0000313" key="2">
    <source>
        <dbReference type="Proteomes" id="UP001604336"/>
    </source>
</evidence>
<sequence length="120" mass="13644">MELKDRPTTLVEIHLIKFIPSLLPPSPFLKITYSAPALEGHEWRIAPDLTHLIKLIPSLLPPSPFLKITYSAPALEGHEWRIAPDLTQKTHGELFQALNFLYIFGLNLENFQRAYSKKGA</sequence>
<evidence type="ECO:0000313" key="1">
    <source>
        <dbReference type="EMBL" id="KAL2497152.1"/>
    </source>
</evidence>
<comment type="caution">
    <text evidence="1">The sequence shown here is derived from an EMBL/GenBank/DDBJ whole genome shotgun (WGS) entry which is preliminary data.</text>
</comment>